<feature type="domain" description="Thioredoxin" evidence="1">
    <location>
        <begin position="29"/>
        <end position="175"/>
    </location>
</feature>
<organism evidence="2 3">
    <name type="scientific">Larkinella insperata</name>
    <dbReference type="NCBI Taxonomy" id="332158"/>
    <lineage>
        <taxon>Bacteria</taxon>
        <taxon>Pseudomonadati</taxon>
        <taxon>Bacteroidota</taxon>
        <taxon>Cytophagia</taxon>
        <taxon>Cytophagales</taxon>
        <taxon>Spirosomataceae</taxon>
        <taxon>Larkinella</taxon>
    </lineage>
</organism>
<dbReference type="InterPro" id="IPR013766">
    <property type="entry name" value="Thioredoxin_domain"/>
</dbReference>
<reference evidence="3" key="1">
    <citation type="journal article" date="2019" name="Int. J. Syst. Evol. Microbiol.">
        <title>The Global Catalogue of Microorganisms (GCM) 10K type strain sequencing project: providing services to taxonomists for standard genome sequencing and annotation.</title>
        <authorList>
            <consortium name="The Broad Institute Genomics Platform"/>
            <consortium name="The Broad Institute Genome Sequencing Center for Infectious Disease"/>
            <person name="Wu L."/>
            <person name="Ma J."/>
        </authorList>
    </citation>
    <scope>NUCLEOTIDE SEQUENCE [LARGE SCALE GENOMIC DNA]</scope>
    <source>
        <strain evidence="3">CCUG 55608</strain>
    </source>
</reference>
<evidence type="ECO:0000259" key="1">
    <source>
        <dbReference type="PROSITE" id="PS51352"/>
    </source>
</evidence>
<dbReference type="EMBL" id="JBHTLP010000002">
    <property type="protein sequence ID" value="MFD1140297.1"/>
    <property type="molecule type" value="Genomic_DNA"/>
</dbReference>
<protein>
    <submittedName>
        <fullName evidence="2">Redoxin domain-containing protein</fullName>
    </submittedName>
</protein>
<dbReference type="SUPFAM" id="SSF52833">
    <property type="entry name" value="Thioredoxin-like"/>
    <property type="match status" value="1"/>
</dbReference>
<accession>A0ABW3Q0I4</accession>
<evidence type="ECO:0000313" key="3">
    <source>
        <dbReference type="Proteomes" id="UP001597116"/>
    </source>
</evidence>
<dbReference type="InterPro" id="IPR036249">
    <property type="entry name" value="Thioredoxin-like_sf"/>
</dbReference>
<dbReference type="Gene3D" id="3.40.30.10">
    <property type="entry name" value="Glutaredoxin"/>
    <property type="match status" value="1"/>
</dbReference>
<sequence length="206" mass="23259">MTRKGLVLIWLGVLLSAVLALFWYSDWIYQLPTPVPENYKPVKTGTVIALENRPDIPPTQPVLLHFFNPDCPCSRFNKPHFLSLVRQFGQQVAFVVVVMSTKSYSVRQIQEKIGLDIPVLFDASLATACGVYSTPQAALLDAHHRLYYRGNYNRSRYCTDEKTSYARIALTELLQKKARVNLDPLALTAYGCGVTYCTNDSLLPKK</sequence>
<evidence type="ECO:0000313" key="2">
    <source>
        <dbReference type="EMBL" id="MFD1140297.1"/>
    </source>
</evidence>
<dbReference type="Proteomes" id="UP001597116">
    <property type="component" value="Unassembled WGS sequence"/>
</dbReference>
<proteinExistence type="predicted"/>
<dbReference type="RefSeq" id="WP_265989652.1">
    <property type="nucleotide sequence ID" value="NZ_CP110973.1"/>
</dbReference>
<gene>
    <name evidence="2" type="ORF">ACFQ4C_04225</name>
</gene>
<comment type="caution">
    <text evidence="2">The sequence shown here is derived from an EMBL/GenBank/DDBJ whole genome shotgun (WGS) entry which is preliminary data.</text>
</comment>
<dbReference type="PROSITE" id="PS51352">
    <property type="entry name" value="THIOREDOXIN_2"/>
    <property type="match status" value="1"/>
</dbReference>
<dbReference type="InterPro" id="IPR045494">
    <property type="entry name" value="DUF6436"/>
</dbReference>
<dbReference type="Pfam" id="PF20029">
    <property type="entry name" value="DUF6436"/>
    <property type="match status" value="1"/>
</dbReference>
<keyword evidence="3" id="KW-1185">Reference proteome</keyword>
<name>A0ABW3Q0I4_9BACT</name>